<dbReference type="SUPFAM" id="SSF55811">
    <property type="entry name" value="Nudix"/>
    <property type="match status" value="1"/>
</dbReference>
<dbReference type="InterPro" id="IPR020084">
    <property type="entry name" value="NUDIX_hydrolase_CS"/>
</dbReference>
<keyword evidence="4" id="KW-1185">Reference proteome</keyword>
<accession>A0A246BQI2</accession>
<protein>
    <recommendedName>
        <fullName evidence="2">Nudix hydrolase domain-containing protein</fullName>
    </recommendedName>
</protein>
<dbReference type="InterPro" id="IPR000086">
    <property type="entry name" value="NUDIX_hydrolase_dom"/>
</dbReference>
<dbReference type="RefSeq" id="WP_088247757.1">
    <property type="nucleotide sequence ID" value="NZ_BNAM01000003.1"/>
</dbReference>
<dbReference type="Pfam" id="PF00300">
    <property type="entry name" value="His_Phos_1"/>
    <property type="match status" value="1"/>
</dbReference>
<dbReference type="PANTHER" id="PTHR43736">
    <property type="entry name" value="ADP-RIBOSE PYROPHOSPHATASE"/>
    <property type="match status" value="1"/>
</dbReference>
<feature type="domain" description="Nudix hydrolase" evidence="2">
    <location>
        <begin position="14"/>
        <end position="164"/>
    </location>
</feature>
<dbReference type="Pfam" id="PF00293">
    <property type="entry name" value="NUDIX"/>
    <property type="match status" value="1"/>
</dbReference>
<dbReference type="AlphaFoldDB" id="A0A246BQI2"/>
<dbReference type="CDD" id="cd07067">
    <property type="entry name" value="HP_PGM_like"/>
    <property type="match status" value="1"/>
</dbReference>
<dbReference type="PANTHER" id="PTHR43736:SF1">
    <property type="entry name" value="DIHYDRONEOPTERIN TRIPHOSPHATE DIPHOSPHATASE"/>
    <property type="match status" value="1"/>
</dbReference>
<keyword evidence="1" id="KW-0378">Hydrolase</keyword>
<gene>
    <name evidence="3" type="ORF">CBQ26_06670</name>
</gene>
<dbReference type="PROSITE" id="PS51462">
    <property type="entry name" value="NUDIX"/>
    <property type="match status" value="1"/>
</dbReference>
<organism evidence="3 4">
    <name type="scientific">Deinococcus indicus</name>
    <dbReference type="NCBI Taxonomy" id="223556"/>
    <lineage>
        <taxon>Bacteria</taxon>
        <taxon>Thermotogati</taxon>
        <taxon>Deinococcota</taxon>
        <taxon>Deinococci</taxon>
        <taxon>Deinococcales</taxon>
        <taxon>Deinococcaceae</taxon>
        <taxon>Deinococcus</taxon>
    </lineage>
</organism>
<evidence type="ECO:0000259" key="2">
    <source>
        <dbReference type="PROSITE" id="PS51462"/>
    </source>
</evidence>
<dbReference type="GO" id="GO:0016787">
    <property type="term" value="F:hydrolase activity"/>
    <property type="evidence" value="ECO:0007669"/>
    <property type="project" value="UniProtKB-KW"/>
</dbReference>
<dbReference type="PROSITE" id="PS00893">
    <property type="entry name" value="NUDIX_BOX"/>
    <property type="match status" value="1"/>
</dbReference>
<dbReference type="SMART" id="SM00855">
    <property type="entry name" value="PGAM"/>
    <property type="match status" value="1"/>
</dbReference>
<dbReference type="InterPro" id="IPR015797">
    <property type="entry name" value="NUDIX_hydrolase-like_dom_sf"/>
</dbReference>
<proteinExistence type="predicted"/>
<dbReference type="Gene3D" id="3.40.50.1240">
    <property type="entry name" value="Phosphoglycerate mutase-like"/>
    <property type="match status" value="1"/>
</dbReference>
<dbReference type="OrthoDB" id="9786032at2"/>
<reference evidence="3 4" key="1">
    <citation type="submission" date="2017-05" db="EMBL/GenBank/DDBJ databases">
        <title>De novo genome assembly of Deniococcus indicus strain DR1.</title>
        <authorList>
            <person name="Chauhan D."/>
            <person name="Yennamalli R.M."/>
            <person name="Priyadarshini R."/>
        </authorList>
    </citation>
    <scope>NUCLEOTIDE SEQUENCE [LARGE SCALE GENOMIC DNA]</scope>
    <source>
        <strain evidence="3 4">DR1</strain>
    </source>
</reference>
<dbReference type="InterPro" id="IPR013078">
    <property type="entry name" value="His_Pase_superF_clade-1"/>
</dbReference>
<dbReference type="EMBL" id="NHMK01000009">
    <property type="protein sequence ID" value="OWL97914.1"/>
    <property type="molecule type" value="Genomic_DNA"/>
</dbReference>
<evidence type="ECO:0000313" key="3">
    <source>
        <dbReference type="EMBL" id="OWL97914.1"/>
    </source>
</evidence>
<evidence type="ECO:0000256" key="1">
    <source>
        <dbReference type="ARBA" id="ARBA00022801"/>
    </source>
</evidence>
<dbReference type="SUPFAM" id="SSF53254">
    <property type="entry name" value="Phosphoglycerate mutase-like"/>
    <property type="match status" value="1"/>
</dbReference>
<evidence type="ECO:0000313" key="4">
    <source>
        <dbReference type="Proteomes" id="UP000197208"/>
    </source>
</evidence>
<comment type="caution">
    <text evidence="3">The sequence shown here is derived from an EMBL/GenBank/DDBJ whole genome shotgun (WGS) entry which is preliminary data.</text>
</comment>
<dbReference type="Gene3D" id="3.90.79.10">
    <property type="entry name" value="Nucleoside Triphosphate Pyrophosphohydrolase"/>
    <property type="match status" value="1"/>
</dbReference>
<sequence>MDLERIPLFRRRKDFYVNARAVIERDGPREREVLLQRRVKPGQPRRLEFPGGQLDPFEGITDALAREVREETGLTVSGYLTDLRGTMTVTPAAEVECLTPSFVYQTRRGPVDSVGFFFRVQASGDLTERGDGAAGHEWVPLGEVRRRFRDAPDTFDWLTQAALRHLLTHDWAGHAGPDDSREGVLEPGTVLLVRHARATGQEPGALLTPDGEGAAQALASSLCGLGVTRIVSSPWVRAAATARPLADRLGLPVTTDERLTERTLSGASRADWRERLRASFSDERLCLPGGESGAAARARIQSALADARDPAGVTVVVTHGNLLALALGLGFEDWAALRNPDVWTLHTGAARRWPA</sequence>
<name>A0A246BQI2_9DEIO</name>
<dbReference type="Proteomes" id="UP000197208">
    <property type="component" value="Unassembled WGS sequence"/>
</dbReference>
<dbReference type="InterPro" id="IPR029033">
    <property type="entry name" value="His_PPase_superfam"/>
</dbReference>